<comment type="caution">
    <text evidence="2">The sequence shown here is derived from an EMBL/GenBank/DDBJ whole genome shotgun (WGS) entry which is preliminary data.</text>
</comment>
<dbReference type="EMBL" id="RWJN01000084">
    <property type="protein sequence ID" value="TCD67834.1"/>
    <property type="molecule type" value="Genomic_DNA"/>
</dbReference>
<sequence length="259" mass="27079">MRTFAPITIGLALAVSALAQRPTSLGRVNRLPVTGPHLAADHGPVGPRDEELEQRELKDIFVREYLEARKSKAGKVKSGKSGSSGLGKTLSNLLPSVIGAVGTLGASALNAHAATQQANALAAAQQPVYQQVAPAVAQPVVQRDDELELRELEDMVVREYLEARSSKAGKVKSGKSGSGGLGKTLTKLLPSVVGAVGTLGASAINAHAATQQANALAAAQQPIPQQVAPVAVQKRGWDEYLVGRELDMEFARSELSDLD</sequence>
<organism evidence="2 3">
    <name type="scientific">Steccherinum ochraceum</name>
    <dbReference type="NCBI Taxonomy" id="92696"/>
    <lineage>
        <taxon>Eukaryota</taxon>
        <taxon>Fungi</taxon>
        <taxon>Dikarya</taxon>
        <taxon>Basidiomycota</taxon>
        <taxon>Agaricomycotina</taxon>
        <taxon>Agaricomycetes</taxon>
        <taxon>Polyporales</taxon>
        <taxon>Steccherinaceae</taxon>
        <taxon>Steccherinum</taxon>
    </lineage>
</organism>
<evidence type="ECO:0000313" key="2">
    <source>
        <dbReference type="EMBL" id="TCD67834.1"/>
    </source>
</evidence>
<name>A0A4R0RXR8_9APHY</name>
<reference evidence="2 3" key="1">
    <citation type="submission" date="2018-11" db="EMBL/GenBank/DDBJ databases">
        <title>Genome assembly of Steccherinum ochraceum LE-BIN_3174, the white-rot fungus of the Steccherinaceae family (The Residual Polyporoid clade, Polyporales, Basidiomycota).</title>
        <authorList>
            <person name="Fedorova T.V."/>
            <person name="Glazunova O.A."/>
            <person name="Landesman E.O."/>
            <person name="Moiseenko K.V."/>
            <person name="Psurtseva N.V."/>
            <person name="Savinova O.S."/>
            <person name="Shakhova N.V."/>
            <person name="Tyazhelova T.V."/>
            <person name="Vasina D.V."/>
        </authorList>
    </citation>
    <scope>NUCLEOTIDE SEQUENCE [LARGE SCALE GENOMIC DNA]</scope>
    <source>
        <strain evidence="2 3">LE-BIN_3174</strain>
    </source>
</reference>
<keyword evidence="1" id="KW-0732">Signal</keyword>
<protein>
    <submittedName>
        <fullName evidence="2">Uncharacterized protein</fullName>
    </submittedName>
</protein>
<gene>
    <name evidence="2" type="ORF">EIP91_011896</name>
</gene>
<evidence type="ECO:0000313" key="3">
    <source>
        <dbReference type="Proteomes" id="UP000292702"/>
    </source>
</evidence>
<feature type="signal peptide" evidence="1">
    <location>
        <begin position="1"/>
        <end position="19"/>
    </location>
</feature>
<feature type="chain" id="PRO_5020649483" evidence="1">
    <location>
        <begin position="20"/>
        <end position="259"/>
    </location>
</feature>
<evidence type="ECO:0000256" key="1">
    <source>
        <dbReference type="SAM" id="SignalP"/>
    </source>
</evidence>
<dbReference type="AlphaFoldDB" id="A0A4R0RXR8"/>
<accession>A0A4R0RXR8</accession>
<proteinExistence type="predicted"/>
<keyword evidence="3" id="KW-1185">Reference proteome</keyword>
<dbReference type="Proteomes" id="UP000292702">
    <property type="component" value="Unassembled WGS sequence"/>
</dbReference>